<dbReference type="InterPro" id="IPR036075">
    <property type="entry name" value="ARMT-1-like_metal-bd_sf"/>
</dbReference>
<sequence length="284" mass="32205">MKLYLDCIPCFQRQALEAARMVTDDEEKQEEILRRAIKELLDLNWDRRPTEIAHKIHGMVKEMSGDKDPYREVKKKYNDLALALYPALKEQIKRSNTPLLTAVRLSIAGNVIDFGASSNFDIHRTIDEVLVKEFAISDYKKFVERLERARKIIYLADNAGEIVFDKLLLETILSRYEIGKIIFVVKATPIINDAMYEDAIYVGIDKIPNIEFMEIGAGSDSGITRESKTFLDMLKESDIAISKGQGNYESLSNVDGIFFLLMAKCPVIARDLGVEMGDIILKGS</sequence>
<dbReference type="Gene3D" id="3.40.50.10880">
    <property type="entry name" value="Uncharacterised protein PF01937, DUF89, domain 3"/>
    <property type="match status" value="1"/>
</dbReference>
<reference evidence="2 3" key="1">
    <citation type="journal article" date="2019" name="Nat. Microbiol.">
        <title>Wide diversity of methane and short-chain alkane metabolisms in uncultured archaea.</title>
        <authorList>
            <person name="Borrel G."/>
            <person name="Adam P.S."/>
            <person name="McKay L.J."/>
            <person name="Chen L.X."/>
            <person name="Sierra-Garcia I.N."/>
            <person name="Sieber C.M."/>
            <person name="Letourneur Q."/>
            <person name="Ghozlane A."/>
            <person name="Andersen G.L."/>
            <person name="Li W.J."/>
            <person name="Hallam S.J."/>
            <person name="Muyzer G."/>
            <person name="de Oliveira V.M."/>
            <person name="Inskeep W.P."/>
            <person name="Banfield J.F."/>
            <person name="Gribaldo S."/>
        </authorList>
    </citation>
    <scope>NUCLEOTIDE SEQUENCE [LARGE SCALE GENOMIC DNA]</scope>
    <source>
        <strain evidence="2">NM1b</strain>
    </source>
</reference>
<dbReference type="AlphaFoldDB" id="A0A520KYD0"/>
<evidence type="ECO:0000313" key="2">
    <source>
        <dbReference type="EMBL" id="RZN70296.1"/>
    </source>
</evidence>
<proteinExistence type="predicted"/>
<protein>
    <submittedName>
        <fullName evidence="2">DUF89 family protein</fullName>
    </submittedName>
</protein>
<dbReference type="InterPro" id="IPR014444">
    <property type="entry name" value="PH1575-like"/>
</dbReference>
<comment type="caution">
    <text evidence="2">The sequence shown here is derived from an EMBL/GenBank/DDBJ whole genome shotgun (WGS) entry which is preliminary data.</text>
</comment>
<name>A0A520KYD0_9EURY</name>
<dbReference type="Gene3D" id="1.10.8.380">
    <property type="entry name" value="Uncharacterised protein PF01937, DUF89, domain 1"/>
    <property type="match status" value="1"/>
</dbReference>
<dbReference type="Gene3D" id="1.10.285.20">
    <property type="entry name" value="Uncharacterised protein PF01937, DUF89, domain 2"/>
    <property type="match status" value="1"/>
</dbReference>
<feature type="domain" description="Damage-control phosphatase ARMT1-like metal-binding" evidence="1">
    <location>
        <begin position="6"/>
        <end position="279"/>
    </location>
</feature>
<dbReference type="SUPFAM" id="SSF111321">
    <property type="entry name" value="AF1104-like"/>
    <property type="match status" value="1"/>
</dbReference>
<evidence type="ECO:0000259" key="1">
    <source>
        <dbReference type="Pfam" id="PF01937"/>
    </source>
</evidence>
<gene>
    <name evidence="2" type="ORF">EF807_03450</name>
</gene>
<evidence type="ECO:0000313" key="3">
    <source>
        <dbReference type="Proteomes" id="UP000320766"/>
    </source>
</evidence>
<organism evidence="2 3">
    <name type="scientific">Candidatus Methanolliviera hydrocarbonicum</name>
    <dbReference type="NCBI Taxonomy" id="2491085"/>
    <lineage>
        <taxon>Archaea</taxon>
        <taxon>Methanobacteriati</taxon>
        <taxon>Methanobacteriota</taxon>
        <taxon>Candidatus Methanoliparia</taxon>
        <taxon>Candidatus Methanoliparales</taxon>
        <taxon>Candidatus Methanollivieraceae</taxon>
        <taxon>Candidatus Methanolliviera</taxon>
    </lineage>
</organism>
<dbReference type="PIRSF" id="PIRSF006593">
    <property type="entry name" value="UCP006593"/>
    <property type="match status" value="1"/>
</dbReference>
<accession>A0A520KYD0</accession>
<dbReference type="InterPro" id="IPR002791">
    <property type="entry name" value="ARMT1-like_metal-bd"/>
</dbReference>
<dbReference type="Proteomes" id="UP000320766">
    <property type="component" value="Unassembled WGS sequence"/>
</dbReference>
<dbReference type="Pfam" id="PF01937">
    <property type="entry name" value="ARMT1-like_dom"/>
    <property type="match status" value="1"/>
</dbReference>
<dbReference type="EMBL" id="RXIL01000058">
    <property type="protein sequence ID" value="RZN70296.1"/>
    <property type="molecule type" value="Genomic_DNA"/>
</dbReference>